<reference evidence="6" key="1">
    <citation type="journal article" date="2019" name="Int. J. Syst. Evol. Microbiol.">
        <title>The Global Catalogue of Microorganisms (GCM) 10K type strain sequencing project: providing services to taxonomists for standard genome sequencing and annotation.</title>
        <authorList>
            <consortium name="The Broad Institute Genomics Platform"/>
            <consortium name="The Broad Institute Genome Sequencing Center for Infectious Disease"/>
            <person name="Wu L."/>
            <person name="Ma J."/>
        </authorList>
    </citation>
    <scope>NUCLEOTIDE SEQUENCE [LARGE SCALE GENOMIC DNA]</scope>
    <source>
        <strain evidence="6">JCM 18303</strain>
    </source>
</reference>
<gene>
    <name evidence="5" type="ORF">GCM10023321_58620</name>
</gene>
<keyword evidence="6" id="KW-1185">Reference proteome</keyword>
<evidence type="ECO:0000313" key="6">
    <source>
        <dbReference type="Proteomes" id="UP001428817"/>
    </source>
</evidence>
<dbReference type="PANTHER" id="PTHR11019">
    <property type="entry name" value="HTH-TYPE TRANSCRIPTIONAL REGULATOR NIMR"/>
    <property type="match status" value="1"/>
</dbReference>
<protein>
    <submittedName>
        <fullName evidence="5">Helix-turn-helix transcriptional regulator</fullName>
    </submittedName>
</protein>
<evidence type="ECO:0000256" key="1">
    <source>
        <dbReference type="ARBA" id="ARBA00023015"/>
    </source>
</evidence>
<keyword evidence="2" id="KW-0238">DNA-binding</keyword>
<dbReference type="Gene3D" id="1.10.10.60">
    <property type="entry name" value="Homeodomain-like"/>
    <property type="match status" value="1"/>
</dbReference>
<proteinExistence type="predicted"/>
<evidence type="ECO:0000256" key="3">
    <source>
        <dbReference type="ARBA" id="ARBA00023163"/>
    </source>
</evidence>
<dbReference type="SMART" id="SM00342">
    <property type="entry name" value="HTH_ARAC"/>
    <property type="match status" value="1"/>
</dbReference>
<accession>A0ABP9QT35</accession>
<dbReference type="InterPro" id="IPR011051">
    <property type="entry name" value="RmlC_Cupin_sf"/>
</dbReference>
<dbReference type="Pfam" id="PF02311">
    <property type="entry name" value="AraC_binding"/>
    <property type="match status" value="1"/>
</dbReference>
<dbReference type="InterPro" id="IPR018060">
    <property type="entry name" value="HTH_AraC"/>
</dbReference>
<dbReference type="EMBL" id="BAABJP010000036">
    <property type="protein sequence ID" value="GAA5166845.1"/>
    <property type="molecule type" value="Genomic_DNA"/>
</dbReference>
<dbReference type="Pfam" id="PF12833">
    <property type="entry name" value="HTH_18"/>
    <property type="match status" value="1"/>
</dbReference>
<dbReference type="PROSITE" id="PS00041">
    <property type="entry name" value="HTH_ARAC_FAMILY_1"/>
    <property type="match status" value="1"/>
</dbReference>
<dbReference type="InterPro" id="IPR003313">
    <property type="entry name" value="AraC-bd"/>
</dbReference>
<dbReference type="InterPro" id="IPR009057">
    <property type="entry name" value="Homeodomain-like_sf"/>
</dbReference>
<keyword evidence="1" id="KW-0805">Transcription regulation</keyword>
<dbReference type="Proteomes" id="UP001428817">
    <property type="component" value="Unassembled WGS sequence"/>
</dbReference>
<dbReference type="SUPFAM" id="SSF46689">
    <property type="entry name" value="Homeodomain-like"/>
    <property type="match status" value="1"/>
</dbReference>
<comment type="caution">
    <text evidence="5">The sequence shown here is derived from an EMBL/GenBank/DDBJ whole genome shotgun (WGS) entry which is preliminary data.</text>
</comment>
<evidence type="ECO:0000313" key="5">
    <source>
        <dbReference type="EMBL" id="GAA5166845.1"/>
    </source>
</evidence>
<name>A0ABP9QT35_9PSEU</name>
<feature type="domain" description="HTH araC/xylS-type" evidence="4">
    <location>
        <begin position="143"/>
        <end position="240"/>
    </location>
</feature>
<evidence type="ECO:0000256" key="2">
    <source>
        <dbReference type="ARBA" id="ARBA00023125"/>
    </source>
</evidence>
<dbReference type="PROSITE" id="PS01124">
    <property type="entry name" value="HTH_ARAC_FAMILY_2"/>
    <property type="match status" value="1"/>
</dbReference>
<dbReference type="InterPro" id="IPR018062">
    <property type="entry name" value="HTH_AraC-typ_CS"/>
</dbReference>
<sequence length="240" mass="26148">MLGTVLATARTEFDRGFAFGLHVHDFHLLSWSETATVTHRTADRDWLVPPTHALWMPAGVPHAVAVVRGGLGYGVILSARGGQAPWTEPTGVLVTPLVRELIVHLDRNPNRARARAEALLVELLEPVPSTTFQLPIPADPRLRDITEALLADPADGRDLAAWADHVATSVRTVTRLFQAETGMTFAQWRTHARIRAALTHLADGVPVRATARAVGYRKPGAFAEAFRRVTGQLPSVYCAP</sequence>
<evidence type="ECO:0000259" key="4">
    <source>
        <dbReference type="PROSITE" id="PS01124"/>
    </source>
</evidence>
<keyword evidence="3" id="KW-0804">Transcription</keyword>
<dbReference type="SUPFAM" id="SSF51182">
    <property type="entry name" value="RmlC-like cupins"/>
    <property type="match status" value="1"/>
</dbReference>
<dbReference type="PANTHER" id="PTHR11019:SF199">
    <property type="entry name" value="HTH-TYPE TRANSCRIPTIONAL REGULATOR NIMR"/>
    <property type="match status" value="1"/>
</dbReference>
<organism evidence="5 6">
    <name type="scientific">Pseudonocardia eucalypti</name>
    <dbReference type="NCBI Taxonomy" id="648755"/>
    <lineage>
        <taxon>Bacteria</taxon>
        <taxon>Bacillati</taxon>
        <taxon>Actinomycetota</taxon>
        <taxon>Actinomycetes</taxon>
        <taxon>Pseudonocardiales</taxon>
        <taxon>Pseudonocardiaceae</taxon>
        <taxon>Pseudonocardia</taxon>
    </lineage>
</organism>
<dbReference type="RefSeq" id="WP_185060495.1">
    <property type="nucleotide sequence ID" value="NZ_BAABJP010000036.1"/>
</dbReference>